<proteinExistence type="evidence at transcript level"/>
<protein>
    <submittedName>
        <fullName evidence="1">Uncharacterized protein</fullName>
    </submittedName>
</protein>
<dbReference type="EMBL" id="BT069834">
    <property type="protein sequence ID" value="ACN36731.1"/>
    <property type="molecule type" value="mRNA"/>
</dbReference>
<organism evidence="1">
    <name type="scientific">Zea mays</name>
    <name type="common">Maize</name>
    <dbReference type="NCBI Taxonomy" id="4577"/>
    <lineage>
        <taxon>Eukaryota</taxon>
        <taxon>Viridiplantae</taxon>
        <taxon>Streptophyta</taxon>
        <taxon>Embryophyta</taxon>
        <taxon>Tracheophyta</taxon>
        <taxon>Spermatophyta</taxon>
        <taxon>Magnoliopsida</taxon>
        <taxon>Liliopsida</taxon>
        <taxon>Poales</taxon>
        <taxon>Poaceae</taxon>
        <taxon>PACMAD clade</taxon>
        <taxon>Panicoideae</taxon>
        <taxon>Andropogonodae</taxon>
        <taxon>Andropogoneae</taxon>
        <taxon>Tripsacinae</taxon>
        <taxon>Zea</taxon>
    </lineage>
</organism>
<accession>C0PNG5</accession>
<name>C0PNG5_MAIZE</name>
<evidence type="ECO:0000313" key="1">
    <source>
        <dbReference type="EMBL" id="ACN36731.1"/>
    </source>
</evidence>
<dbReference type="AlphaFoldDB" id="C0PNG5"/>
<reference evidence="1" key="1">
    <citation type="journal article" date="2009" name="PLoS Genet.">
        <title>Sequencing, mapping, and analysis of 27,455 maize full-length cDNAs.</title>
        <authorList>
            <person name="Soderlund C."/>
            <person name="Descour A."/>
            <person name="Kudrna D."/>
            <person name="Bomhoff M."/>
            <person name="Boyd L."/>
            <person name="Currie J."/>
            <person name="Angelova A."/>
            <person name="Collura K."/>
            <person name="Wissotski M."/>
            <person name="Ashley E."/>
            <person name="Morrow D."/>
            <person name="Fernandes J."/>
            <person name="Walbot V."/>
            <person name="Yu Y."/>
        </authorList>
    </citation>
    <scope>NUCLEOTIDE SEQUENCE</scope>
    <source>
        <strain evidence="1">B73</strain>
    </source>
</reference>
<reference evidence="1" key="2">
    <citation type="submission" date="2012-06" db="EMBL/GenBank/DDBJ databases">
        <authorList>
            <person name="Yu Y."/>
            <person name="Currie J."/>
            <person name="Lomeli R."/>
            <person name="Angelova A."/>
            <person name="Collura K."/>
            <person name="Wissotski M."/>
            <person name="Campos D."/>
            <person name="Kudrna D."/>
            <person name="Golser W."/>
            <person name="Ashely E."/>
            <person name="Descour A."/>
            <person name="Fernandes J."/>
            <person name="Soderlund C."/>
            <person name="Walbot V."/>
        </authorList>
    </citation>
    <scope>NUCLEOTIDE SEQUENCE</scope>
    <source>
        <strain evidence="1">B73</strain>
    </source>
</reference>
<sequence length="89" mass="9409">MHQFTAATSFSDSTVFKTSSPIRLHPTSVVPGEYMSPVRNPWFSVSVTAASILLAAFSSPRPYRNSIAALRIVANGLALSCPAISGAEP</sequence>